<dbReference type="STRING" id="91360.SAMN05660330_00349"/>
<protein>
    <submittedName>
        <fullName evidence="2">Uncharacterized protein</fullName>
    </submittedName>
</protein>
<keyword evidence="1" id="KW-0812">Transmembrane</keyword>
<dbReference type="AlphaFoldDB" id="A0A1H0JX05"/>
<accession>A0A1H0JX05</accession>
<dbReference type="RefSeq" id="WP_092219151.1">
    <property type="nucleotide sequence ID" value="NZ_FNJI01000002.1"/>
</dbReference>
<evidence type="ECO:0000313" key="2">
    <source>
        <dbReference type="EMBL" id="SDO47921.1"/>
    </source>
</evidence>
<feature type="transmembrane region" description="Helical" evidence="1">
    <location>
        <begin position="20"/>
        <end position="38"/>
    </location>
</feature>
<keyword evidence="1" id="KW-0472">Membrane</keyword>
<evidence type="ECO:0000256" key="1">
    <source>
        <dbReference type="SAM" id="Phobius"/>
    </source>
</evidence>
<organism evidence="2 3">
    <name type="scientific">Desulforhopalus singaporensis</name>
    <dbReference type="NCBI Taxonomy" id="91360"/>
    <lineage>
        <taxon>Bacteria</taxon>
        <taxon>Pseudomonadati</taxon>
        <taxon>Thermodesulfobacteriota</taxon>
        <taxon>Desulfobulbia</taxon>
        <taxon>Desulfobulbales</taxon>
        <taxon>Desulfocapsaceae</taxon>
        <taxon>Desulforhopalus</taxon>
    </lineage>
</organism>
<dbReference type="EMBL" id="FNJI01000002">
    <property type="protein sequence ID" value="SDO47921.1"/>
    <property type="molecule type" value="Genomic_DNA"/>
</dbReference>
<proteinExistence type="predicted"/>
<keyword evidence="1" id="KW-1133">Transmembrane helix</keyword>
<reference evidence="2 3" key="1">
    <citation type="submission" date="2016-10" db="EMBL/GenBank/DDBJ databases">
        <authorList>
            <person name="de Groot N.N."/>
        </authorList>
    </citation>
    <scope>NUCLEOTIDE SEQUENCE [LARGE SCALE GENOMIC DNA]</scope>
    <source>
        <strain evidence="2 3">DSM 12130</strain>
    </source>
</reference>
<evidence type="ECO:0000313" key="3">
    <source>
        <dbReference type="Proteomes" id="UP000199073"/>
    </source>
</evidence>
<gene>
    <name evidence="2" type="ORF">SAMN05660330_00349</name>
</gene>
<feature type="transmembrane region" description="Helical" evidence="1">
    <location>
        <begin position="44"/>
        <end position="62"/>
    </location>
</feature>
<dbReference type="Proteomes" id="UP000199073">
    <property type="component" value="Unassembled WGS sequence"/>
</dbReference>
<keyword evidence="3" id="KW-1185">Reference proteome</keyword>
<sequence length="136" mass="14978">MARHKLTDSVTGLKLRYATCLLGVMILIGGSSMAAVRFCLDGDYLLMCLVLGALYPATFFLGRKLEKMFFVLALIKFLRNNGGTMPVAACRTFIAQRKKTARQQTGERAFGDEIVELLMAENIASLSGENLILVPR</sequence>
<name>A0A1H0JX05_9BACT</name>